<evidence type="ECO:0000256" key="1">
    <source>
        <dbReference type="SAM" id="MobiDB-lite"/>
    </source>
</evidence>
<evidence type="ECO:0000313" key="2">
    <source>
        <dbReference type="EMBL" id="GAA2230224.1"/>
    </source>
</evidence>
<dbReference type="RefSeq" id="WP_259478870.1">
    <property type="nucleotide sequence ID" value="NZ_BAAAQY010000003.1"/>
</dbReference>
<accession>A0ABP5QAW8</accession>
<dbReference type="Proteomes" id="UP001500929">
    <property type="component" value="Unassembled WGS sequence"/>
</dbReference>
<name>A0ABP5QAW8_9MICO</name>
<gene>
    <name evidence="2" type="ORF">GCM10009851_13730</name>
</gene>
<dbReference type="InterPro" id="IPR038666">
    <property type="entry name" value="SSP1_head-tail_sf"/>
</dbReference>
<evidence type="ECO:0008006" key="4">
    <source>
        <dbReference type="Google" id="ProtNLM"/>
    </source>
</evidence>
<protein>
    <recommendedName>
        <fullName evidence="4">Head-to-tail stopper</fullName>
    </recommendedName>
</protein>
<reference evidence="3" key="1">
    <citation type="journal article" date="2019" name="Int. J. Syst. Evol. Microbiol.">
        <title>The Global Catalogue of Microorganisms (GCM) 10K type strain sequencing project: providing services to taxonomists for standard genome sequencing and annotation.</title>
        <authorList>
            <consortium name="The Broad Institute Genomics Platform"/>
            <consortium name="The Broad Institute Genome Sequencing Center for Infectious Disease"/>
            <person name="Wu L."/>
            <person name="Ma J."/>
        </authorList>
    </citation>
    <scope>NUCLEOTIDE SEQUENCE [LARGE SCALE GENOMIC DNA]</scope>
    <source>
        <strain evidence="3">JCM 16117</strain>
    </source>
</reference>
<comment type="caution">
    <text evidence="2">The sequence shown here is derived from an EMBL/GenBank/DDBJ whole genome shotgun (WGS) entry which is preliminary data.</text>
</comment>
<evidence type="ECO:0000313" key="3">
    <source>
        <dbReference type="Proteomes" id="UP001500929"/>
    </source>
</evidence>
<proteinExistence type="predicted"/>
<organism evidence="2 3">
    <name type="scientific">Herbiconiux moechotypicola</name>
    <dbReference type="NCBI Taxonomy" id="637393"/>
    <lineage>
        <taxon>Bacteria</taxon>
        <taxon>Bacillati</taxon>
        <taxon>Actinomycetota</taxon>
        <taxon>Actinomycetes</taxon>
        <taxon>Micrococcales</taxon>
        <taxon>Microbacteriaceae</taxon>
        <taxon>Herbiconiux</taxon>
    </lineage>
</organism>
<sequence length="119" mass="12954">MILTGYRKRPAVYRLRPGTVTDSYGDPVESWTSPVRAAIPFADFSTRDADEDETSTGSSTSETATLTIRGVFDLTEEDRVEVDGLVWRVDGPPSRPTGFIVKATTVASLTRTKGRPTDG</sequence>
<feature type="region of interest" description="Disordered" evidence="1">
    <location>
        <begin position="43"/>
        <end position="63"/>
    </location>
</feature>
<dbReference type="EMBL" id="BAAAQY010000003">
    <property type="protein sequence ID" value="GAA2230224.1"/>
    <property type="molecule type" value="Genomic_DNA"/>
</dbReference>
<keyword evidence="3" id="KW-1185">Reference proteome</keyword>
<dbReference type="Gene3D" id="2.40.10.270">
    <property type="entry name" value="Bacteriophage SPP1 head-tail adaptor protein"/>
    <property type="match status" value="1"/>
</dbReference>